<keyword evidence="1" id="KW-0472">Membrane</keyword>
<dbReference type="PANTHER" id="PTHR12582:SF47">
    <property type="entry name" value="NETRIN RECEPTOR UNC-5"/>
    <property type="match status" value="1"/>
</dbReference>
<keyword evidence="3" id="KW-1185">Reference proteome</keyword>
<dbReference type="GO" id="GO:0005042">
    <property type="term" value="F:netrin receptor activity"/>
    <property type="evidence" value="ECO:0007669"/>
    <property type="project" value="UniProtKB-UniRule"/>
</dbReference>
<dbReference type="Gene3D" id="2.60.220.30">
    <property type="match status" value="1"/>
</dbReference>
<dbReference type="InterPro" id="IPR011029">
    <property type="entry name" value="DEATH-like_dom_sf"/>
</dbReference>
<dbReference type="InterPro" id="IPR000488">
    <property type="entry name" value="Death_dom"/>
</dbReference>
<dbReference type="AlphaFoldDB" id="A0A8J1XZ20"/>
<keyword evidence="1" id="KW-0217">Developmental protein</keyword>
<gene>
    <name evidence="2" type="ORF">OFUS_LOCUS15998</name>
</gene>
<evidence type="ECO:0000313" key="2">
    <source>
        <dbReference type="EMBL" id="CAH1790830.1"/>
    </source>
</evidence>
<dbReference type="SUPFAM" id="SSF47986">
    <property type="entry name" value="DEATH domain"/>
    <property type="match status" value="1"/>
</dbReference>
<protein>
    <recommendedName>
        <fullName evidence="1">Netrin receptor UNC5</fullName>
    </recommendedName>
</protein>
<reference evidence="2" key="1">
    <citation type="submission" date="2022-03" db="EMBL/GenBank/DDBJ databases">
        <authorList>
            <person name="Martin C."/>
        </authorList>
    </citation>
    <scope>NUCLEOTIDE SEQUENCE</scope>
</reference>
<dbReference type="EMBL" id="CAIIXF020000008">
    <property type="protein sequence ID" value="CAH1790830.1"/>
    <property type="molecule type" value="Genomic_DNA"/>
</dbReference>
<dbReference type="PROSITE" id="PS50017">
    <property type="entry name" value="DEATH_DOMAIN"/>
    <property type="match status" value="1"/>
</dbReference>
<accession>A0A8J1XZ20</accession>
<evidence type="ECO:0000256" key="1">
    <source>
        <dbReference type="RuleBase" id="RU367033"/>
    </source>
</evidence>
<comment type="caution">
    <text evidence="2">The sequence shown here is derived from an EMBL/GenBank/DDBJ whole genome shotgun (WGS) entry which is preliminary data.</text>
</comment>
<dbReference type="Pfam" id="PF00791">
    <property type="entry name" value="ZU5"/>
    <property type="match status" value="1"/>
</dbReference>
<organism evidence="2 3">
    <name type="scientific">Owenia fusiformis</name>
    <name type="common">Polychaete worm</name>
    <dbReference type="NCBI Taxonomy" id="6347"/>
    <lineage>
        <taxon>Eukaryota</taxon>
        <taxon>Metazoa</taxon>
        <taxon>Spiralia</taxon>
        <taxon>Lophotrochozoa</taxon>
        <taxon>Annelida</taxon>
        <taxon>Polychaeta</taxon>
        <taxon>Sedentaria</taxon>
        <taxon>Canalipalpata</taxon>
        <taxon>Sabellida</taxon>
        <taxon>Oweniida</taxon>
        <taxon>Oweniidae</taxon>
        <taxon>Owenia</taxon>
    </lineage>
</organism>
<dbReference type="PROSITE" id="PS51145">
    <property type="entry name" value="ZU5"/>
    <property type="match status" value="1"/>
</dbReference>
<comment type="function">
    <text evidence="1">Receptor for netrin required for axon guidance. Mediates axon repulsion of neuronal growth cones in the developing nervous system upon ligand binding.</text>
</comment>
<keyword evidence="1" id="KW-0393">Immunoglobulin domain</keyword>
<keyword evidence="1" id="KW-0675">Receptor</keyword>
<keyword evidence="1" id="KW-1133">Transmembrane helix</keyword>
<feature type="transmembrane region" description="Helical" evidence="1">
    <location>
        <begin position="73"/>
        <end position="96"/>
    </location>
</feature>
<evidence type="ECO:0000313" key="3">
    <source>
        <dbReference type="Proteomes" id="UP000749559"/>
    </source>
</evidence>
<feature type="transmembrane region" description="Helical" evidence="1">
    <location>
        <begin position="12"/>
        <end position="33"/>
    </location>
</feature>
<sequence length="623" mass="69295">MLKSSGQKQDVVSRWIFTIIMINLLVVIEAAIVQDTDEVTTTTSKMEDEITKRTTTQFATVANGESSNQIETFIFAGACFLGGLILTALLALLIYMRNKRNRLVKKIIGKKIEHNSIDIANPYLGVTDLRKPSINTPDTVVSIPQNNRETITKQVILNSDNETKLPDVIQPETRKSLEHGIITTSTRKVIAAPVLILEDEYQQGSKRSRSIINQFTGYVGNRGGEIKSDESDVSVYVPKGAIPVGKQCKIKVSVSLDFTTYAGKLFKEYQNDIWLTPLVECTIEGVEKTTSPITIRVPHRVNIAGSSKWNMKLHYSSGELSESASWCAMSNSTKHIYTGVNFNHNGHYFNVMTTNSGSYLATGHGKKNITPLKLCTLVYGSIKKSGPLQANFRVYVCDVIKDSLKRISLAEKEKYSKLLSSQMPLNMKSGKDFEISLLTKDDSNWPWKLANGLPKKTFPLQFCYKASTALPYVEFVCAPKVSNSDLLDVQTTFRVSQKSSGQDDNNPTSIKVALKIKKLQTNNSPLDKVPTADEQWTIITTLHTQNVNTSELCRALGLSSASIEDIQSCVTDMGRTKRAIETWRIVYGHRATIAKLCASLENAEFYALADLIQQKFTFVDVPL</sequence>
<dbReference type="OrthoDB" id="100767at2759"/>
<dbReference type="GO" id="GO:0005886">
    <property type="term" value="C:plasma membrane"/>
    <property type="evidence" value="ECO:0007669"/>
    <property type="project" value="UniProtKB-SubCell"/>
</dbReference>
<name>A0A8J1XZ20_OWEFU</name>
<dbReference type="CDD" id="cd01670">
    <property type="entry name" value="Death"/>
    <property type="match status" value="1"/>
</dbReference>
<dbReference type="InterPro" id="IPR000906">
    <property type="entry name" value="ZU5_dom"/>
</dbReference>
<keyword evidence="1" id="KW-0812">Transmembrane</keyword>
<proteinExistence type="inferred from homology"/>
<comment type="caution">
    <text evidence="1">Lacks conserved residue(s) required for the propagation of feature annotation.</text>
</comment>
<comment type="subcellular location">
    <subcellularLocation>
        <location evidence="1">Cell membrane</location>
        <topology evidence="1">Single-pass type I membrane protein</topology>
    </subcellularLocation>
</comment>
<dbReference type="Proteomes" id="UP000749559">
    <property type="component" value="Unassembled WGS sequence"/>
</dbReference>
<dbReference type="PANTHER" id="PTHR12582">
    <property type="entry name" value="NETRIN RECEPTOR UNC5"/>
    <property type="match status" value="1"/>
</dbReference>
<dbReference type="InterPro" id="IPR037936">
    <property type="entry name" value="UNC5A-D"/>
</dbReference>
<dbReference type="Gene3D" id="1.10.533.10">
    <property type="entry name" value="Death Domain, Fas"/>
    <property type="match status" value="1"/>
</dbReference>
<comment type="similarity">
    <text evidence="1">Belongs to the unc-5 family.</text>
</comment>